<dbReference type="NCBIfam" id="TIGR04131">
    <property type="entry name" value="Bac_Flav_CTERM"/>
    <property type="match status" value="1"/>
</dbReference>
<sequence>MKLELQKMKKIFLFTCLLVAFFNISFAQQISINDTFTAQQLIEDRLIDGCVEISNVQSVVNGSVNNINSFGYFERSNSTFPFENGILLSTGAAVSAGNTVNANPLNDGEADWPTDSDLESALGITNTLNATSIEFDFISVSNQVQFNYILASEEYYANYPCEYSDGFAFLIKEAGTTNPYQNVAVIPGTGTAVNTSTIHEEVVGFCPAENEQYFEGYNLGDTNFNGRTTVLTASATIEPNVQYHIKLVIADQEDENFDSAVFIQGNSFNSSVNLGPDITTCADTITLNGDIQNPLATYEWLENGIPISGETNPTLNVTNSGTYTVSISIPINDTICEIEDTTIITLSSEQSAGLISDYIVCDDPSNDGLYTFDVSIKDPDVLTAVPAGNYAISYHFNSNSAQDGSFPISTPFQNSANPQTIYVRILDIDNGCLAFGTFNLVVNPLPTITPPTPLEVCDDGNGDGFTLIDLSVKNSEITGDNSNYIVSYHYNQTDAETGANPVPEPYSNTTQNDQLFVSIMDASTGCRSTTTLDVTVLDSPAIDNDSHTIDACEQDDDGFENFDLTTVIDDVLNGITNVSTTFHVTYEDAQTGSNPITDITNYTNTTPEFQVIYIRVVDNVTGCPAIANIELHTNLLLNESNIRNFSRCDDASNDGIVNFNLENIATTIINGLTDVSVVFYESEADQTAGTNAIDQTIPYEVTQTPLPLFVTIIGANCSVNSEIELIIHPATILPTLNSVTYCDTDDNTMTSVELSSFNSYVSSGIPNAEVSYFLTEEEATDNENPLPPFYDNTSNPFEVYVRVRNGNTGCYDVATLEIEVLPAPTTTQPSNEIICDDDQDALTIVNLDAKIPEIVASTEGLNITFHRTFAEAETNTNRIINTSAYSADTQTVFSRVERITTGCFAIENFEIVVNTLPVFTTIPDFNNCETDGNQIAEFIFQEKDADILNGQTGKRVLYFENANDAINRTNIIDKTAVYENTSNPQLIHIRVENISDTSCYDVSTFFIEVGSVPIFNPPLDKFLCDDISNDGQETFDLAAIQAAMSLGSTDNLTITFYENLDDAENAENPIDLNYTNQSNPQQIYSRIENGTYCHGIAEFGLNVIQVPNVNQASLMTACDTDYDGSTTFDLTIAEFEVLEIRQNNILVTYHENIDDLEANINSIPNPEAYENIENPQTVYIRITNTVSECYVMVPLDLEVNLPPTINPITDYNTCEAVDNIFDLNETIETLIDSQPNVAVTFYASQTDAESAQNPLDSNYNYNSNNDTIHIRAENTITGCFAVDSFNLIVNPNPIAITPANLEACDDDFDGMRIFNLSQQTNTILGGQNPANFSVTYFELEIEAIENNNPITELNYNAFHEQTIYVRVQNNTTGCFATNSFLTLIQRKPFIEIPDQTVCLDNLPLVVSAETGFDSDTYLWSTNATSPEIEITQIGAYSVTVTSDYGCTTSVTFNVIESEQATIEFTETIDFSNPNNITVTISGIGNYMYILDNGVPQSSNVFYNVTLGPHTIEVYDLNGCASAIKEIVIIDAPLFFTPNQDGQNDTWHITGVNQIPGTIVYIFDRYGKLLKTLTHSSPGWDGTYNGQNMPSNDYWFLAKVKKGDTAFEVKRHFTLKR</sequence>
<evidence type="ECO:0000313" key="2">
    <source>
        <dbReference type="EMBL" id="SFN86367.1"/>
    </source>
</evidence>
<keyword evidence="1" id="KW-0732">Signal</keyword>
<reference evidence="3" key="1">
    <citation type="submission" date="2016-10" db="EMBL/GenBank/DDBJ databases">
        <authorList>
            <person name="Varghese N."/>
            <person name="Submissions S."/>
        </authorList>
    </citation>
    <scope>NUCLEOTIDE SEQUENCE [LARGE SCALE GENOMIC DNA]</scope>
    <source>
        <strain evidence="3">DSM 23925</strain>
    </source>
</reference>
<evidence type="ECO:0000313" key="3">
    <source>
        <dbReference type="Proteomes" id="UP000198705"/>
    </source>
</evidence>
<dbReference type="Proteomes" id="UP000198705">
    <property type="component" value="Unassembled WGS sequence"/>
</dbReference>
<dbReference type="STRING" id="649333.SAMN04487989_10579"/>
<proteinExistence type="predicted"/>
<dbReference type="EMBL" id="FOVN01000005">
    <property type="protein sequence ID" value="SFN86367.1"/>
    <property type="molecule type" value="Genomic_DNA"/>
</dbReference>
<dbReference type="InterPro" id="IPR026341">
    <property type="entry name" value="T9SS_type_B"/>
</dbReference>
<dbReference type="InterPro" id="IPR049804">
    <property type="entry name" value="Choice_anch_L"/>
</dbReference>
<dbReference type="Pfam" id="PF13585">
    <property type="entry name" value="CHU_C"/>
    <property type="match status" value="1"/>
</dbReference>
<accession>A0A1I5CHJ7</accession>
<organism evidence="2 3">
    <name type="scientific">Bizionia echini</name>
    <dbReference type="NCBI Taxonomy" id="649333"/>
    <lineage>
        <taxon>Bacteria</taxon>
        <taxon>Pseudomonadati</taxon>
        <taxon>Bacteroidota</taxon>
        <taxon>Flavobacteriia</taxon>
        <taxon>Flavobacteriales</taxon>
        <taxon>Flavobacteriaceae</taxon>
        <taxon>Bizionia</taxon>
    </lineage>
</organism>
<name>A0A1I5CHJ7_9FLAO</name>
<keyword evidence="3" id="KW-1185">Reference proteome</keyword>
<dbReference type="NCBIfam" id="NF038133">
    <property type="entry name" value="choice_anch_L"/>
    <property type="match status" value="1"/>
</dbReference>
<gene>
    <name evidence="2" type="ORF">SAMN04487989_10579</name>
</gene>
<protein>
    <submittedName>
        <fullName evidence="2">Gliding motility-associated C-terminal domain-containing protein</fullName>
    </submittedName>
</protein>
<evidence type="ECO:0000256" key="1">
    <source>
        <dbReference type="SAM" id="SignalP"/>
    </source>
</evidence>
<feature type="signal peptide" evidence="1">
    <location>
        <begin position="1"/>
        <end position="27"/>
    </location>
</feature>
<feature type="chain" id="PRO_5011790966" evidence="1">
    <location>
        <begin position="28"/>
        <end position="1616"/>
    </location>
</feature>